<dbReference type="Proteomes" id="UP000014071">
    <property type="component" value="Unassembled WGS sequence"/>
</dbReference>
<keyword evidence="2" id="KW-1185">Reference proteome</keyword>
<evidence type="ECO:0000313" key="1">
    <source>
        <dbReference type="EMBL" id="GAC96216.1"/>
    </source>
</evidence>
<protein>
    <submittedName>
        <fullName evidence="1">Cellobiose dehydrogenase</fullName>
    </submittedName>
</protein>
<gene>
    <name evidence="1" type="ORF">PHSY_003796</name>
</gene>
<evidence type="ECO:0000313" key="2">
    <source>
        <dbReference type="Proteomes" id="UP000014071"/>
    </source>
</evidence>
<dbReference type="EMBL" id="DF238801">
    <property type="protein sequence ID" value="GAC96216.1"/>
    <property type="molecule type" value="Genomic_DNA"/>
</dbReference>
<dbReference type="HOGENOM" id="CLU_1587247_0_0_1"/>
<dbReference type="AlphaFoldDB" id="R9P4D4"/>
<reference evidence="2" key="1">
    <citation type="journal article" date="2013" name="Genome Announc.">
        <title>Draft genome sequence of the basidiomycetous yeast-like fungus Pseudozyma hubeiensis SY62, which produces an abundant amount of the biosurfactant mannosylerythritol lipids.</title>
        <authorList>
            <person name="Konishi M."/>
            <person name="Hatada Y."/>
            <person name="Horiuchi J."/>
        </authorList>
    </citation>
    <scope>NUCLEOTIDE SEQUENCE [LARGE SCALE GENOMIC DNA]</scope>
    <source>
        <strain evidence="2">SY62</strain>
    </source>
</reference>
<proteinExistence type="predicted"/>
<name>R9P4D4_PSEHS</name>
<dbReference type="RefSeq" id="XP_012189803.1">
    <property type="nucleotide sequence ID" value="XM_012334413.1"/>
</dbReference>
<dbReference type="GeneID" id="24109082"/>
<accession>R9P4D4</accession>
<organism evidence="1 2">
    <name type="scientific">Pseudozyma hubeiensis (strain SY62)</name>
    <name type="common">Yeast</name>
    <dbReference type="NCBI Taxonomy" id="1305764"/>
    <lineage>
        <taxon>Eukaryota</taxon>
        <taxon>Fungi</taxon>
        <taxon>Dikarya</taxon>
        <taxon>Basidiomycota</taxon>
        <taxon>Ustilaginomycotina</taxon>
        <taxon>Ustilaginomycetes</taxon>
        <taxon>Ustilaginales</taxon>
        <taxon>Ustilaginaceae</taxon>
        <taxon>Pseudozyma</taxon>
    </lineage>
</organism>
<sequence length="168" mass="17971">MYKPATWAESMTVTFICTMGRLELRGSVRVRQLSLLAATCFLKHGITVTGTCGQLSCSLGVLSYGSAASPRQSSREATFRERMAASIDCPGRGGSPAQARDQLACRCSKENSLGLCQVNSAQRINPACCSDSLRGNVQGGFKCHSSALRLCPKAILHDGELIRTGRPE</sequence>